<keyword evidence="8 11" id="KW-0472">Membrane</keyword>
<comment type="subcellular location">
    <subcellularLocation>
        <location evidence="1">Cell inner membrane</location>
        <topology evidence="1">Single-pass membrane protein</topology>
    </subcellularLocation>
</comment>
<evidence type="ECO:0000256" key="2">
    <source>
        <dbReference type="ARBA" id="ARBA00021549"/>
    </source>
</evidence>
<evidence type="ECO:0000259" key="12">
    <source>
        <dbReference type="Pfam" id="PF12019"/>
    </source>
</evidence>
<dbReference type="GO" id="GO:0005886">
    <property type="term" value="C:plasma membrane"/>
    <property type="evidence" value="ECO:0007669"/>
    <property type="project" value="UniProtKB-SubCell"/>
</dbReference>
<evidence type="ECO:0000256" key="10">
    <source>
        <dbReference type="ARBA" id="ARBA00030775"/>
    </source>
</evidence>
<dbReference type="InterPro" id="IPR045584">
    <property type="entry name" value="Pilin-like"/>
</dbReference>
<evidence type="ECO:0000256" key="1">
    <source>
        <dbReference type="ARBA" id="ARBA00004377"/>
    </source>
</evidence>
<dbReference type="SUPFAM" id="SSF54523">
    <property type="entry name" value="Pili subunits"/>
    <property type="match status" value="1"/>
</dbReference>
<keyword evidence="7 11" id="KW-1133">Transmembrane helix</keyword>
<keyword evidence="3" id="KW-1003">Cell membrane</keyword>
<dbReference type="STRING" id="1325564.NSJP_0730"/>
<feature type="transmembrane region" description="Helical" evidence="11">
    <location>
        <begin position="6"/>
        <end position="26"/>
    </location>
</feature>
<dbReference type="EMBL" id="LT828648">
    <property type="protein sequence ID" value="SLM46902.1"/>
    <property type="molecule type" value="Genomic_DNA"/>
</dbReference>
<evidence type="ECO:0000256" key="4">
    <source>
        <dbReference type="ARBA" id="ARBA00022481"/>
    </source>
</evidence>
<dbReference type="AlphaFoldDB" id="A0A1W1I1N3"/>
<dbReference type="InterPro" id="IPR022346">
    <property type="entry name" value="T2SS_GspH"/>
</dbReference>
<feature type="domain" description="General secretion pathway GspH" evidence="12">
    <location>
        <begin position="36"/>
        <end position="132"/>
    </location>
</feature>
<evidence type="ECO:0000256" key="6">
    <source>
        <dbReference type="ARBA" id="ARBA00022692"/>
    </source>
</evidence>
<proteinExistence type="inferred from homology"/>
<keyword evidence="4" id="KW-0488">Methylation</keyword>
<evidence type="ECO:0000256" key="8">
    <source>
        <dbReference type="ARBA" id="ARBA00023136"/>
    </source>
</evidence>
<dbReference type="GO" id="GO:0015627">
    <property type="term" value="C:type II protein secretion system complex"/>
    <property type="evidence" value="ECO:0007669"/>
    <property type="project" value="InterPro"/>
</dbReference>
<dbReference type="Gene3D" id="3.30.700.10">
    <property type="entry name" value="Glycoprotein, Type 4 Pilin"/>
    <property type="match status" value="1"/>
</dbReference>
<evidence type="ECO:0000313" key="14">
    <source>
        <dbReference type="Proteomes" id="UP000192042"/>
    </source>
</evidence>
<gene>
    <name evidence="13" type="ORF">NSJP_0730</name>
</gene>
<keyword evidence="6 11" id="KW-0812">Transmembrane</keyword>
<keyword evidence="14" id="KW-1185">Reference proteome</keyword>
<dbReference type="Pfam" id="PF12019">
    <property type="entry name" value="GspH"/>
    <property type="match status" value="1"/>
</dbReference>
<evidence type="ECO:0000256" key="5">
    <source>
        <dbReference type="ARBA" id="ARBA00022519"/>
    </source>
</evidence>
<protein>
    <recommendedName>
        <fullName evidence="2">Type II secretion system protein H</fullName>
    </recommendedName>
    <alternativeName>
        <fullName evidence="10">General secretion pathway protein H</fullName>
    </alternativeName>
</protein>
<sequence>MVELMIVVAIIGIASIIAVPAINEWLARYQLKQAMSEVSGDLNLAKLVAMNRNRQATVTIQLSGALIEVSGVSGGQQIFPTRTLMPRVTTLPGGTATVNFSSMGLSTATASQTIQIQNERGLVYALLVLPSGKVSWCAKASC</sequence>
<accession>A0A1W1I1N3</accession>
<reference evidence="13 14" key="1">
    <citation type="submission" date="2017-03" db="EMBL/GenBank/DDBJ databases">
        <authorList>
            <person name="Afonso C.L."/>
            <person name="Miller P.J."/>
            <person name="Scott M.A."/>
            <person name="Spackman E."/>
            <person name="Goraichik I."/>
            <person name="Dimitrov K.M."/>
            <person name="Suarez D.L."/>
            <person name="Swayne D.E."/>
        </authorList>
    </citation>
    <scope>NUCLEOTIDE SEQUENCE [LARGE SCALE GENOMIC DNA]</scope>
    <source>
        <strain evidence="13">Genome sequencing of Nitrospira japonica strain NJ11</strain>
    </source>
</reference>
<dbReference type="KEGG" id="nja:NSJP_0730"/>
<dbReference type="GO" id="GO:0015628">
    <property type="term" value="P:protein secretion by the type II secretion system"/>
    <property type="evidence" value="ECO:0007669"/>
    <property type="project" value="InterPro"/>
</dbReference>
<organism evidence="13 14">
    <name type="scientific">Nitrospira japonica</name>
    <dbReference type="NCBI Taxonomy" id="1325564"/>
    <lineage>
        <taxon>Bacteria</taxon>
        <taxon>Pseudomonadati</taxon>
        <taxon>Nitrospirota</taxon>
        <taxon>Nitrospiria</taxon>
        <taxon>Nitrospirales</taxon>
        <taxon>Nitrospiraceae</taxon>
        <taxon>Nitrospira</taxon>
    </lineage>
</organism>
<evidence type="ECO:0000256" key="3">
    <source>
        <dbReference type="ARBA" id="ARBA00022475"/>
    </source>
</evidence>
<evidence type="ECO:0000256" key="11">
    <source>
        <dbReference type="SAM" id="Phobius"/>
    </source>
</evidence>
<evidence type="ECO:0000256" key="9">
    <source>
        <dbReference type="ARBA" id="ARBA00025772"/>
    </source>
</evidence>
<name>A0A1W1I1N3_9BACT</name>
<comment type="similarity">
    <text evidence="9">Belongs to the GSP H family.</text>
</comment>
<dbReference type="Proteomes" id="UP000192042">
    <property type="component" value="Chromosome I"/>
</dbReference>
<keyword evidence="5" id="KW-0997">Cell inner membrane</keyword>
<evidence type="ECO:0000256" key="7">
    <source>
        <dbReference type="ARBA" id="ARBA00022989"/>
    </source>
</evidence>
<evidence type="ECO:0000313" key="13">
    <source>
        <dbReference type="EMBL" id="SLM46902.1"/>
    </source>
</evidence>